<keyword evidence="14" id="KW-1185">Reference proteome</keyword>
<dbReference type="PROSITE" id="PS50011">
    <property type="entry name" value="PROTEIN_KINASE_DOM"/>
    <property type="match status" value="1"/>
</dbReference>
<evidence type="ECO:0000256" key="11">
    <source>
        <dbReference type="SAM" id="MobiDB-lite"/>
    </source>
</evidence>
<evidence type="ECO:0000256" key="5">
    <source>
        <dbReference type="ARBA" id="ARBA00022777"/>
    </source>
</evidence>
<feature type="domain" description="Protein kinase" evidence="12">
    <location>
        <begin position="516"/>
        <end position="784"/>
    </location>
</feature>
<dbReference type="Gene3D" id="1.10.150.50">
    <property type="entry name" value="Transcription Factor, Ets-1"/>
    <property type="match status" value="1"/>
</dbReference>
<keyword evidence="5 15" id="KW-0418">Kinase</keyword>
<keyword evidence="1" id="KW-0723">Serine/threonine-protein kinase</keyword>
<dbReference type="PROSITE" id="PS00479">
    <property type="entry name" value="ZF_DAG_PE_1"/>
    <property type="match status" value="1"/>
</dbReference>
<dbReference type="InterPro" id="IPR001245">
    <property type="entry name" value="Ser-Thr/Tyr_kinase_cat_dom"/>
</dbReference>
<dbReference type="Pfam" id="PF07714">
    <property type="entry name" value="PK_Tyr_Ser-Thr"/>
    <property type="match status" value="1"/>
</dbReference>
<dbReference type="GO" id="GO:0005524">
    <property type="term" value="F:ATP binding"/>
    <property type="evidence" value="ECO:0007669"/>
    <property type="project" value="UniProtKB-UniRule"/>
</dbReference>
<evidence type="ECO:0000256" key="4">
    <source>
        <dbReference type="ARBA" id="ARBA00022741"/>
    </source>
</evidence>
<feature type="compositionally biased region" description="Basic and acidic residues" evidence="11">
    <location>
        <begin position="240"/>
        <end position="251"/>
    </location>
</feature>
<dbReference type="SUPFAM" id="SSF56112">
    <property type="entry name" value="Protein kinase-like (PK-like)"/>
    <property type="match status" value="1"/>
</dbReference>
<feature type="compositionally biased region" description="Polar residues" evidence="11">
    <location>
        <begin position="302"/>
        <end position="311"/>
    </location>
</feature>
<feature type="compositionally biased region" description="Low complexity" evidence="11">
    <location>
        <begin position="312"/>
        <end position="321"/>
    </location>
</feature>
<dbReference type="Pfam" id="PF00130">
    <property type="entry name" value="C1_1"/>
    <property type="match status" value="1"/>
</dbReference>
<evidence type="ECO:0000259" key="13">
    <source>
        <dbReference type="PROSITE" id="PS50081"/>
    </source>
</evidence>
<dbReference type="SMART" id="SM00109">
    <property type="entry name" value="C1"/>
    <property type="match status" value="1"/>
</dbReference>
<dbReference type="GO" id="GO:0004674">
    <property type="term" value="F:protein serine/threonine kinase activity"/>
    <property type="evidence" value="ECO:0007669"/>
    <property type="project" value="UniProtKB-KW"/>
</dbReference>
<dbReference type="FunFam" id="1.10.510.10:FF:000107">
    <property type="entry name" value="kinase suppressor of Ras 1"/>
    <property type="match status" value="1"/>
</dbReference>
<dbReference type="CDD" id="cd20812">
    <property type="entry name" value="C1_KSR"/>
    <property type="match status" value="1"/>
</dbReference>
<dbReference type="InterPro" id="IPR000719">
    <property type="entry name" value="Prot_kinase_dom"/>
</dbReference>
<dbReference type="PROSITE" id="PS00107">
    <property type="entry name" value="PROTEIN_KINASE_ATP"/>
    <property type="match status" value="1"/>
</dbReference>
<feature type="region of interest" description="Disordered" evidence="11">
    <location>
        <begin position="461"/>
        <end position="497"/>
    </location>
</feature>
<dbReference type="InterPro" id="IPR017441">
    <property type="entry name" value="Protein_kinase_ATP_BS"/>
</dbReference>
<proteinExistence type="predicted"/>
<feature type="region of interest" description="Disordered" evidence="11">
    <location>
        <begin position="208"/>
        <end position="323"/>
    </location>
</feature>
<organism evidence="14 15">
    <name type="scientific">Galendromus occidentalis</name>
    <name type="common">western predatory mite</name>
    <dbReference type="NCBI Taxonomy" id="34638"/>
    <lineage>
        <taxon>Eukaryota</taxon>
        <taxon>Metazoa</taxon>
        <taxon>Ecdysozoa</taxon>
        <taxon>Arthropoda</taxon>
        <taxon>Chelicerata</taxon>
        <taxon>Arachnida</taxon>
        <taxon>Acari</taxon>
        <taxon>Parasitiformes</taxon>
        <taxon>Mesostigmata</taxon>
        <taxon>Gamasina</taxon>
        <taxon>Phytoseioidea</taxon>
        <taxon>Phytoseiidae</taxon>
        <taxon>Typhlodrominae</taxon>
        <taxon>Galendromus</taxon>
    </lineage>
</organism>
<dbReference type="PROSITE" id="PS00108">
    <property type="entry name" value="PROTEIN_KINASE_ST"/>
    <property type="match status" value="1"/>
</dbReference>
<dbReference type="InterPro" id="IPR008271">
    <property type="entry name" value="Ser/Thr_kinase_AS"/>
</dbReference>
<comment type="catalytic activity">
    <reaction evidence="8">
        <text>L-threonyl-[protein] + ATP = O-phospho-L-threonyl-[protein] + ADP + H(+)</text>
        <dbReference type="Rhea" id="RHEA:46608"/>
        <dbReference type="Rhea" id="RHEA-COMP:11060"/>
        <dbReference type="Rhea" id="RHEA-COMP:11605"/>
        <dbReference type="ChEBI" id="CHEBI:15378"/>
        <dbReference type="ChEBI" id="CHEBI:30013"/>
        <dbReference type="ChEBI" id="CHEBI:30616"/>
        <dbReference type="ChEBI" id="CHEBI:61977"/>
        <dbReference type="ChEBI" id="CHEBI:456216"/>
        <dbReference type="EC" id="2.7.11.1"/>
    </reaction>
</comment>
<dbReference type="FunFam" id="3.30.200.20:FF:000034">
    <property type="entry name" value="Kinase suppressor of Ras 1"/>
    <property type="match status" value="1"/>
</dbReference>
<evidence type="ECO:0000313" key="14">
    <source>
        <dbReference type="Proteomes" id="UP000694867"/>
    </source>
</evidence>
<dbReference type="Proteomes" id="UP000694867">
    <property type="component" value="Unplaced"/>
</dbReference>
<feature type="region of interest" description="Disordered" evidence="11">
    <location>
        <begin position="786"/>
        <end position="808"/>
    </location>
</feature>
<dbReference type="GO" id="GO:0006950">
    <property type="term" value="P:response to stress"/>
    <property type="evidence" value="ECO:0007669"/>
    <property type="project" value="UniProtKB-ARBA"/>
</dbReference>
<feature type="compositionally biased region" description="Basic and acidic residues" evidence="11">
    <location>
        <begin position="461"/>
        <end position="480"/>
    </location>
</feature>
<dbReference type="SMART" id="SM00220">
    <property type="entry name" value="S_TKc"/>
    <property type="match status" value="1"/>
</dbReference>
<dbReference type="InterPro" id="IPR011009">
    <property type="entry name" value="Kinase-like_dom_sf"/>
</dbReference>
<evidence type="ECO:0000259" key="12">
    <source>
        <dbReference type="PROSITE" id="PS50011"/>
    </source>
</evidence>
<dbReference type="AlphaFoldDB" id="A0AAJ7SGF7"/>
<evidence type="ECO:0000256" key="2">
    <source>
        <dbReference type="ARBA" id="ARBA00022679"/>
    </source>
</evidence>
<evidence type="ECO:0000256" key="10">
    <source>
        <dbReference type="PROSITE-ProRule" id="PRU10141"/>
    </source>
</evidence>
<evidence type="ECO:0000256" key="3">
    <source>
        <dbReference type="ARBA" id="ARBA00022723"/>
    </source>
</evidence>
<dbReference type="Gene3D" id="3.30.200.20">
    <property type="entry name" value="Phosphorylase Kinase, domain 1"/>
    <property type="match status" value="1"/>
</dbReference>
<keyword evidence="7 10" id="KW-0067">ATP-binding</keyword>
<dbReference type="PANTHER" id="PTHR44329:SF253">
    <property type="entry name" value="KINASE SUPPRESSOR OF RAS 2"/>
    <property type="match status" value="1"/>
</dbReference>
<accession>A0AAJ7SGF7</accession>
<feature type="compositionally biased region" description="Polar residues" evidence="11">
    <location>
        <begin position="483"/>
        <end position="497"/>
    </location>
</feature>
<dbReference type="InterPro" id="IPR046349">
    <property type="entry name" value="C1-like_sf"/>
</dbReference>
<evidence type="ECO:0000256" key="1">
    <source>
        <dbReference type="ARBA" id="ARBA00022527"/>
    </source>
</evidence>
<dbReference type="InterPro" id="IPR002219">
    <property type="entry name" value="PKC_DAG/PE"/>
</dbReference>
<dbReference type="PROSITE" id="PS50081">
    <property type="entry name" value="ZF_DAG_PE_2"/>
    <property type="match status" value="1"/>
</dbReference>
<dbReference type="RefSeq" id="XP_028967615.1">
    <property type="nucleotide sequence ID" value="XM_029111782.1"/>
</dbReference>
<sequence>MEQHREQLEKVKNTRIIKYDYEYRPLEACKLLQFSIDLWRRRIVHFRTNSSPESEIVRKAVRCAQSVCLQYTARQIYHRRKAASQGDYHDELESYPQLECWLEVVGLTNDGAESIKELTAGNFDRLLETTDDQIRDALCDAGAKDREHLTVALRNLRMIENRYLTTDYPAGKFIDYEEDLSWEYLGKTGDPLAKPGIPLNATAAEIPSEPSLRCATKTPPIPRKTSAYPGFAEGVTGTKSRLDQLRSDRGQGHRYARRRLQTEPTPGSTELSSPSRSPSYATSPDASSDAYLTSDSERTRHPSQQCDPTSQSLPLSPRLPSMNHEMRHRFSPFVKVTNCQQCDKPMFFGYKCRECKFRCHRDCVEKVPPTCALLNELLDAVARRYQQGAFENLNSPLGSHSPSAGRFAKHAYAGFSRGWSSQHAGDSSSTTSSCASSAPGSPQVMVGLIGSKFKFPVQENLRRGSEERQSQGDLSIRGDVKNGSITDSEQTIVSGNSNSESVCLSSREWDIPLDEVVLEERLGEGQFGVVYRGNWHGAVAVKMLNMETASPRRQAGIMATFEQEVANFRKTRHENLVLFMGACVKPPNLAIVTSLCKGLTLYRHLHYQTDKFNHNRIGSIARQICLGMGYLHARGILHKDLKTKNIFYENGKVVITDFGLFSVAKLCQEGRRGNYLTIPRGWLYYLAPELLKDLRPGIEHPDLSFSTRSDVYAFGTVFFELLTGTWPFQDQPPESIIYLVSKGIKPPLANLYSIVEYKDILMSCWAYQDHDRPDFTRLQSHLERLPKRKLSRSPSQPTDVTRSNESTF</sequence>
<dbReference type="Gene3D" id="3.30.60.20">
    <property type="match status" value="1"/>
</dbReference>
<keyword evidence="3" id="KW-0479">Metal-binding</keyword>
<dbReference type="GO" id="GO:0046872">
    <property type="term" value="F:metal ion binding"/>
    <property type="evidence" value="ECO:0007669"/>
    <property type="project" value="UniProtKB-KW"/>
</dbReference>
<feature type="domain" description="Phorbol-ester/DAG-type" evidence="13">
    <location>
        <begin position="327"/>
        <end position="371"/>
    </location>
</feature>
<dbReference type="GeneID" id="100905003"/>
<feature type="binding site" evidence="10">
    <location>
        <position position="542"/>
    </location>
    <ligand>
        <name>ATP</name>
        <dbReference type="ChEBI" id="CHEBI:30616"/>
    </ligand>
</feature>
<evidence type="ECO:0000256" key="7">
    <source>
        <dbReference type="ARBA" id="ARBA00022840"/>
    </source>
</evidence>
<feature type="compositionally biased region" description="Low complexity" evidence="11">
    <location>
        <begin position="266"/>
        <end position="284"/>
    </location>
</feature>
<evidence type="ECO:0000256" key="8">
    <source>
        <dbReference type="ARBA" id="ARBA00047899"/>
    </source>
</evidence>
<evidence type="ECO:0000313" key="15">
    <source>
        <dbReference type="RefSeq" id="XP_028967615.1"/>
    </source>
</evidence>
<keyword evidence="2" id="KW-0808">Transferase</keyword>
<dbReference type="InterPro" id="IPR013761">
    <property type="entry name" value="SAM/pointed_sf"/>
</dbReference>
<comment type="catalytic activity">
    <reaction evidence="9">
        <text>L-seryl-[protein] + ATP = O-phospho-L-seryl-[protein] + ADP + H(+)</text>
        <dbReference type="Rhea" id="RHEA:17989"/>
        <dbReference type="Rhea" id="RHEA-COMP:9863"/>
        <dbReference type="Rhea" id="RHEA-COMP:11604"/>
        <dbReference type="ChEBI" id="CHEBI:15378"/>
        <dbReference type="ChEBI" id="CHEBI:29999"/>
        <dbReference type="ChEBI" id="CHEBI:30616"/>
        <dbReference type="ChEBI" id="CHEBI:83421"/>
        <dbReference type="ChEBI" id="CHEBI:456216"/>
        <dbReference type="EC" id="2.7.11.1"/>
    </reaction>
</comment>
<protein>
    <submittedName>
        <fullName evidence="15">Kinase suppressor of Ras 1</fullName>
    </submittedName>
</protein>
<dbReference type="SUPFAM" id="SSF57889">
    <property type="entry name" value="Cysteine-rich domain"/>
    <property type="match status" value="1"/>
</dbReference>
<name>A0AAJ7SGF7_9ACAR</name>
<dbReference type="InterPro" id="IPR025561">
    <property type="entry name" value="KSR_SAM-like_dom"/>
</dbReference>
<feature type="compositionally biased region" description="Polar residues" evidence="11">
    <location>
        <begin position="792"/>
        <end position="808"/>
    </location>
</feature>
<dbReference type="Pfam" id="PF13543">
    <property type="entry name" value="SAM_KSR1"/>
    <property type="match status" value="1"/>
</dbReference>
<evidence type="ECO:0000256" key="6">
    <source>
        <dbReference type="ARBA" id="ARBA00022833"/>
    </source>
</evidence>
<dbReference type="PANTHER" id="PTHR44329">
    <property type="entry name" value="SERINE/THREONINE-PROTEIN KINASE TNNI3K-RELATED"/>
    <property type="match status" value="1"/>
</dbReference>
<gene>
    <name evidence="15" type="primary">LOC100905003</name>
</gene>
<keyword evidence="6" id="KW-0862">Zinc</keyword>
<dbReference type="KEGG" id="goe:100905003"/>
<evidence type="ECO:0000256" key="9">
    <source>
        <dbReference type="ARBA" id="ARBA00048679"/>
    </source>
</evidence>
<reference evidence="15" key="1">
    <citation type="submission" date="2025-08" db="UniProtKB">
        <authorList>
            <consortium name="RefSeq"/>
        </authorList>
    </citation>
    <scope>IDENTIFICATION</scope>
</reference>
<keyword evidence="4 10" id="KW-0547">Nucleotide-binding</keyword>
<dbReference type="InterPro" id="IPR051681">
    <property type="entry name" value="Ser/Thr_Kinases-Pseudokinases"/>
</dbReference>
<dbReference type="Gene3D" id="1.10.510.10">
    <property type="entry name" value="Transferase(Phosphotransferase) domain 1"/>
    <property type="match status" value="1"/>
</dbReference>